<dbReference type="RefSeq" id="WP_098514706.1">
    <property type="nucleotide sequence ID" value="NZ_JBIAKZ010000023.1"/>
</dbReference>
<keyword evidence="3" id="KW-0378">Hydrolase</keyword>
<keyword evidence="4" id="KW-1185">Reference proteome</keyword>
<dbReference type="Proteomes" id="UP000243542">
    <property type="component" value="Unassembled WGS sequence"/>
</dbReference>
<dbReference type="InterPro" id="IPR001110">
    <property type="entry name" value="UPF0012_CS"/>
</dbReference>
<comment type="similarity">
    <text evidence="1">Belongs to the carbon-nitrogen hydrolase superfamily. NIT1/NIT2 family.</text>
</comment>
<evidence type="ECO:0000313" key="4">
    <source>
        <dbReference type="Proteomes" id="UP000243542"/>
    </source>
</evidence>
<dbReference type="GO" id="GO:0016787">
    <property type="term" value="F:hydrolase activity"/>
    <property type="evidence" value="ECO:0007669"/>
    <property type="project" value="UniProtKB-KW"/>
</dbReference>
<protein>
    <submittedName>
        <fullName evidence="3">Putative amidohydrolase</fullName>
    </submittedName>
</protein>
<dbReference type="PANTHER" id="PTHR23088:SF27">
    <property type="entry name" value="DEAMINATED GLUTATHIONE AMIDASE"/>
    <property type="match status" value="1"/>
</dbReference>
<organism evidence="3 4">
    <name type="scientific">Amycolatopsis sulphurea</name>
    <dbReference type="NCBI Taxonomy" id="76022"/>
    <lineage>
        <taxon>Bacteria</taxon>
        <taxon>Bacillati</taxon>
        <taxon>Actinomycetota</taxon>
        <taxon>Actinomycetes</taxon>
        <taxon>Pseudonocardiales</taxon>
        <taxon>Pseudonocardiaceae</taxon>
        <taxon>Amycolatopsis</taxon>
    </lineage>
</organism>
<dbReference type="InterPro" id="IPR003010">
    <property type="entry name" value="C-N_Hydrolase"/>
</dbReference>
<evidence type="ECO:0000256" key="1">
    <source>
        <dbReference type="ARBA" id="ARBA00010613"/>
    </source>
</evidence>
<sequence length="276" mass="28729">MPRIALCQLNSGDDAEANLDSVRTEVTRAAARGARVVVFPEATMVRFGRPLAPIAEPLDGPWATAVAETAREHDVLVVAGMFTPSGDGRVRNTLLVTGLGKHLGYDKIHLYDAFGFAESETVAAGSHLVTFEAEGTVFGVATCYDLRFPELFRCLADDGADVLLVPASWGAGEGKREQWELLVRARALDSGCWVLACDQADPAATGLEVNPKSPTGIGHSMVADGFGRVTAALGPAPETLLADVGAAEAIHARGVTGALANQRLSSGLVGPGGRLG</sequence>
<evidence type="ECO:0000259" key="2">
    <source>
        <dbReference type="PROSITE" id="PS50263"/>
    </source>
</evidence>
<evidence type="ECO:0000313" key="3">
    <source>
        <dbReference type="EMBL" id="PFG46507.1"/>
    </source>
</evidence>
<dbReference type="InterPro" id="IPR036526">
    <property type="entry name" value="C-N_Hydrolase_sf"/>
</dbReference>
<dbReference type="CDD" id="cd07581">
    <property type="entry name" value="nitrilase_3"/>
    <property type="match status" value="1"/>
</dbReference>
<dbReference type="EMBL" id="PDJK01000002">
    <property type="protein sequence ID" value="PFG46507.1"/>
    <property type="molecule type" value="Genomic_DNA"/>
</dbReference>
<reference evidence="3 4" key="1">
    <citation type="submission" date="2017-10" db="EMBL/GenBank/DDBJ databases">
        <title>Sequencing the genomes of 1000 actinobacteria strains.</title>
        <authorList>
            <person name="Klenk H.-P."/>
        </authorList>
    </citation>
    <scope>NUCLEOTIDE SEQUENCE [LARGE SCALE GENOMIC DNA]</scope>
    <source>
        <strain evidence="3 4">DSM 46092</strain>
    </source>
</reference>
<accession>A0A2A9F540</accession>
<dbReference type="Gene3D" id="3.60.110.10">
    <property type="entry name" value="Carbon-nitrogen hydrolase"/>
    <property type="match status" value="1"/>
</dbReference>
<gene>
    <name evidence="3" type="ORF">ATK36_1489</name>
</gene>
<dbReference type="SUPFAM" id="SSF56317">
    <property type="entry name" value="Carbon-nitrogen hydrolase"/>
    <property type="match status" value="1"/>
</dbReference>
<dbReference type="Pfam" id="PF00795">
    <property type="entry name" value="CN_hydrolase"/>
    <property type="match status" value="1"/>
</dbReference>
<comment type="caution">
    <text evidence="3">The sequence shown here is derived from an EMBL/GenBank/DDBJ whole genome shotgun (WGS) entry which is preliminary data.</text>
</comment>
<proteinExistence type="inferred from homology"/>
<dbReference type="PROSITE" id="PS50263">
    <property type="entry name" value="CN_HYDROLASE"/>
    <property type="match status" value="1"/>
</dbReference>
<dbReference type="PANTHER" id="PTHR23088">
    <property type="entry name" value="NITRILASE-RELATED"/>
    <property type="match status" value="1"/>
</dbReference>
<feature type="domain" description="CN hydrolase" evidence="2">
    <location>
        <begin position="2"/>
        <end position="246"/>
    </location>
</feature>
<name>A0A2A9F540_9PSEU</name>
<dbReference type="AlphaFoldDB" id="A0A2A9F540"/>
<dbReference type="PROSITE" id="PS01227">
    <property type="entry name" value="UPF0012"/>
    <property type="match status" value="1"/>
</dbReference>